<name>A0A409X7M7_PSICY</name>
<accession>A0A409X7M7</accession>
<keyword evidence="2" id="KW-1185">Reference proteome</keyword>
<proteinExistence type="predicted"/>
<evidence type="ECO:0000313" key="2">
    <source>
        <dbReference type="Proteomes" id="UP000283269"/>
    </source>
</evidence>
<protein>
    <submittedName>
        <fullName evidence="1">Uncharacterized protein</fullName>
    </submittedName>
</protein>
<evidence type="ECO:0000313" key="1">
    <source>
        <dbReference type="EMBL" id="PPQ86727.1"/>
    </source>
</evidence>
<dbReference type="InParanoid" id="A0A409X7M7"/>
<organism evidence="1 2">
    <name type="scientific">Psilocybe cyanescens</name>
    <dbReference type="NCBI Taxonomy" id="93625"/>
    <lineage>
        <taxon>Eukaryota</taxon>
        <taxon>Fungi</taxon>
        <taxon>Dikarya</taxon>
        <taxon>Basidiomycota</taxon>
        <taxon>Agaricomycotina</taxon>
        <taxon>Agaricomycetes</taxon>
        <taxon>Agaricomycetidae</taxon>
        <taxon>Agaricales</taxon>
        <taxon>Agaricineae</taxon>
        <taxon>Strophariaceae</taxon>
        <taxon>Psilocybe</taxon>
    </lineage>
</organism>
<dbReference type="Proteomes" id="UP000283269">
    <property type="component" value="Unassembled WGS sequence"/>
</dbReference>
<gene>
    <name evidence="1" type="ORF">CVT25_012965</name>
</gene>
<sequence>MSEDCDVEIVLATLMPPDNNWIQDLLANMSNKDEVEIVSVLSAMQSLAWVALENMSDDDEVEVVSSKNI</sequence>
<dbReference type="EMBL" id="NHYD01002440">
    <property type="protein sequence ID" value="PPQ86727.1"/>
    <property type="molecule type" value="Genomic_DNA"/>
</dbReference>
<comment type="caution">
    <text evidence="1">The sequence shown here is derived from an EMBL/GenBank/DDBJ whole genome shotgun (WGS) entry which is preliminary data.</text>
</comment>
<dbReference type="AlphaFoldDB" id="A0A409X7M7"/>
<reference evidence="1 2" key="1">
    <citation type="journal article" date="2018" name="Evol. Lett.">
        <title>Horizontal gene cluster transfer increased hallucinogenic mushroom diversity.</title>
        <authorList>
            <person name="Reynolds H.T."/>
            <person name="Vijayakumar V."/>
            <person name="Gluck-Thaler E."/>
            <person name="Korotkin H.B."/>
            <person name="Matheny P.B."/>
            <person name="Slot J.C."/>
        </authorList>
    </citation>
    <scope>NUCLEOTIDE SEQUENCE [LARGE SCALE GENOMIC DNA]</scope>
    <source>
        <strain evidence="1 2">2631</strain>
    </source>
</reference>